<name>A0A7W3ZKV9_9ACTN</name>
<feature type="domain" description="HTH cro/C1-type" evidence="1">
    <location>
        <begin position="25"/>
        <end position="84"/>
    </location>
</feature>
<protein>
    <submittedName>
        <fullName evidence="2">Helix-turn-helix transcriptional regulator</fullName>
    </submittedName>
</protein>
<dbReference type="SUPFAM" id="SSF47413">
    <property type="entry name" value="lambda repressor-like DNA-binding domains"/>
    <property type="match status" value="1"/>
</dbReference>
<evidence type="ECO:0000313" key="2">
    <source>
        <dbReference type="EMBL" id="MBB1251756.1"/>
    </source>
</evidence>
<dbReference type="InterPro" id="IPR010982">
    <property type="entry name" value="Lambda_DNA-bd_dom_sf"/>
</dbReference>
<sequence length="251" mass="27667">MSDDKRRPRPAAQYGPTAETVARNVKRLREGRGMTIYAMSGALGRTGRPITPSAIAKIEKQQRQVTVDDLTALAEVLDVSPATLLLPAADKAKEPVQITPETSAPWQAAWRWVHGQHPLAHPPVSAVFAEGEAERHGWPERLSRFLAENQPYFDPGIIDEVARVVSARIKGDWHLEIDRNGDNTRGTLGMRSKGHSGMPQAPEVETETSLEDFIRAIANVKGISREDALRQVYVSAGIELPESSDPESRDR</sequence>
<dbReference type="Pfam" id="PF01381">
    <property type="entry name" value="HTH_3"/>
    <property type="match status" value="1"/>
</dbReference>
<evidence type="ECO:0000313" key="3">
    <source>
        <dbReference type="Proteomes" id="UP000525686"/>
    </source>
</evidence>
<reference evidence="3" key="1">
    <citation type="submission" date="2020-05" db="EMBL/GenBank/DDBJ databases">
        <title>Classification of alakaliphilic streptomycetes isolated from an alkaline soil next to Lonar Crater, India and a proposal for the recognition of Streptomyces alkaliterrae sp. nov.</title>
        <authorList>
            <person name="Golinska P."/>
        </authorList>
    </citation>
    <scope>NUCLEOTIDE SEQUENCE [LARGE SCALE GENOMIC DNA]</scope>
    <source>
        <strain evidence="3">OF3</strain>
    </source>
</reference>
<dbReference type="EMBL" id="JABJWZ010000001">
    <property type="protein sequence ID" value="MBB1251756.1"/>
    <property type="molecule type" value="Genomic_DNA"/>
</dbReference>
<dbReference type="GO" id="GO:0003677">
    <property type="term" value="F:DNA binding"/>
    <property type="evidence" value="ECO:0007669"/>
    <property type="project" value="InterPro"/>
</dbReference>
<dbReference type="InterPro" id="IPR001387">
    <property type="entry name" value="Cro/C1-type_HTH"/>
</dbReference>
<comment type="caution">
    <text evidence="2">The sequence shown here is derived from an EMBL/GenBank/DDBJ whole genome shotgun (WGS) entry which is preliminary data.</text>
</comment>
<dbReference type="Proteomes" id="UP000525686">
    <property type="component" value="Unassembled WGS sequence"/>
</dbReference>
<dbReference type="CDD" id="cd00093">
    <property type="entry name" value="HTH_XRE"/>
    <property type="match status" value="1"/>
</dbReference>
<dbReference type="AlphaFoldDB" id="A0A7W3ZKV9"/>
<dbReference type="Gene3D" id="1.10.260.40">
    <property type="entry name" value="lambda repressor-like DNA-binding domains"/>
    <property type="match status" value="1"/>
</dbReference>
<organism evidence="2 3">
    <name type="scientific">Streptomyces alkaliterrae</name>
    <dbReference type="NCBI Taxonomy" id="2213162"/>
    <lineage>
        <taxon>Bacteria</taxon>
        <taxon>Bacillati</taxon>
        <taxon>Actinomycetota</taxon>
        <taxon>Actinomycetes</taxon>
        <taxon>Kitasatosporales</taxon>
        <taxon>Streptomycetaceae</taxon>
        <taxon>Streptomyces</taxon>
    </lineage>
</organism>
<dbReference type="RefSeq" id="WP_181353126.1">
    <property type="nucleotide sequence ID" value="NZ_JABJWZ010000001.1"/>
</dbReference>
<proteinExistence type="predicted"/>
<gene>
    <name evidence="2" type="ORF">H3146_00015</name>
</gene>
<accession>A0A7W3ZKV9</accession>
<evidence type="ECO:0000259" key="1">
    <source>
        <dbReference type="PROSITE" id="PS50943"/>
    </source>
</evidence>
<dbReference type="PROSITE" id="PS50943">
    <property type="entry name" value="HTH_CROC1"/>
    <property type="match status" value="1"/>
</dbReference>
<dbReference type="SMART" id="SM00530">
    <property type="entry name" value="HTH_XRE"/>
    <property type="match status" value="1"/>
</dbReference>